<dbReference type="InterPro" id="IPR049148">
    <property type="entry name" value="PSP_ACT"/>
</dbReference>
<dbReference type="InterPro" id="IPR036412">
    <property type="entry name" value="HAD-like_sf"/>
</dbReference>
<evidence type="ECO:0000256" key="8">
    <source>
        <dbReference type="ARBA" id="ARBA00022801"/>
    </source>
</evidence>
<dbReference type="SFLD" id="SFLDG01137">
    <property type="entry name" value="C1.6.1:_Phosphoserine_Phosphat"/>
    <property type="match status" value="1"/>
</dbReference>
<dbReference type="InterPro" id="IPR050582">
    <property type="entry name" value="HAD-like_SerB"/>
</dbReference>
<dbReference type="SUPFAM" id="SSF55021">
    <property type="entry name" value="ACT-like"/>
    <property type="match status" value="1"/>
</dbReference>
<keyword evidence="8" id="KW-0378">Hydrolase</keyword>
<dbReference type="CDD" id="cd04871">
    <property type="entry name" value="ACT_PSP_2"/>
    <property type="match status" value="1"/>
</dbReference>
<dbReference type="SUPFAM" id="SSF56784">
    <property type="entry name" value="HAD-like"/>
    <property type="match status" value="1"/>
</dbReference>
<dbReference type="AlphaFoldDB" id="H9UJZ7"/>
<evidence type="ECO:0000256" key="1">
    <source>
        <dbReference type="ARBA" id="ARBA00001946"/>
    </source>
</evidence>
<gene>
    <name evidence="16" type="ordered locus">Spiaf_1783</name>
</gene>
<dbReference type="CDD" id="cd07500">
    <property type="entry name" value="HAD_PSP"/>
    <property type="match status" value="1"/>
</dbReference>
<dbReference type="eggNOG" id="COG0560">
    <property type="taxonomic scope" value="Bacteria"/>
</dbReference>
<dbReference type="GO" id="GO:0036424">
    <property type="term" value="F:L-phosphoserine phosphatase activity"/>
    <property type="evidence" value="ECO:0007669"/>
    <property type="project" value="InterPro"/>
</dbReference>
<keyword evidence="10" id="KW-0718">Serine biosynthesis</keyword>
<dbReference type="RefSeq" id="WP_014455823.1">
    <property type="nucleotide sequence ID" value="NC_017098.1"/>
</dbReference>
<dbReference type="PATRIC" id="fig|889378.3.peg.1772"/>
<dbReference type="InterPro" id="IPR023214">
    <property type="entry name" value="HAD_sf"/>
</dbReference>
<evidence type="ECO:0000256" key="5">
    <source>
        <dbReference type="ARBA" id="ARBA00015196"/>
    </source>
</evidence>
<dbReference type="GO" id="GO:0006564">
    <property type="term" value="P:L-serine biosynthetic process"/>
    <property type="evidence" value="ECO:0007669"/>
    <property type="project" value="UniProtKB-KW"/>
</dbReference>
<keyword evidence="17" id="KW-1185">Reference proteome</keyword>
<dbReference type="Proteomes" id="UP000007383">
    <property type="component" value="Chromosome"/>
</dbReference>
<dbReference type="Gene3D" id="3.30.70.260">
    <property type="match status" value="2"/>
</dbReference>
<reference evidence="17" key="1">
    <citation type="journal article" date="2013" name="Stand. Genomic Sci.">
        <title>Complete genome sequence of the halophilic bacterium Spirochaeta africana type strain (Z-7692(T)) from the alkaline Lake Magadi in the East African Rift.</title>
        <authorList>
            <person name="Liolos K."/>
            <person name="Abt B."/>
            <person name="Scheuner C."/>
            <person name="Teshima H."/>
            <person name="Held B."/>
            <person name="Lapidus A."/>
            <person name="Nolan M."/>
            <person name="Lucas S."/>
            <person name="Deshpande S."/>
            <person name="Cheng J.F."/>
            <person name="Tapia R."/>
            <person name="Goodwin L.A."/>
            <person name="Pitluck S."/>
            <person name="Pagani I."/>
            <person name="Ivanova N."/>
            <person name="Mavromatis K."/>
            <person name="Mikhailova N."/>
            <person name="Huntemann M."/>
            <person name="Pati A."/>
            <person name="Chen A."/>
            <person name="Palaniappan K."/>
            <person name="Land M."/>
            <person name="Rohde M."/>
            <person name="Tindall B.J."/>
            <person name="Detter J.C."/>
            <person name="Goker M."/>
            <person name="Bristow J."/>
            <person name="Eisen J.A."/>
            <person name="Markowitz V."/>
            <person name="Hugenholtz P."/>
            <person name="Woyke T."/>
            <person name="Klenk H.P."/>
            <person name="Kyrpides N.C."/>
        </authorList>
    </citation>
    <scope>NUCLEOTIDE SEQUENCE</scope>
    <source>
        <strain evidence="17">ATCC 700263 / DSM 8902 / Z-7692</strain>
    </source>
</reference>
<dbReference type="NCBIfam" id="TIGR01488">
    <property type="entry name" value="HAD-SF-IB"/>
    <property type="match status" value="1"/>
</dbReference>
<proteinExistence type="inferred from homology"/>
<dbReference type="InterPro" id="IPR004469">
    <property type="entry name" value="PSP"/>
</dbReference>
<dbReference type="GO" id="GO:0005737">
    <property type="term" value="C:cytoplasm"/>
    <property type="evidence" value="ECO:0007669"/>
    <property type="project" value="TreeGrafter"/>
</dbReference>
<evidence type="ECO:0000256" key="3">
    <source>
        <dbReference type="ARBA" id="ARBA00009184"/>
    </source>
</evidence>
<dbReference type="NCBIfam" id="TIGR00338">
    <property type="entry name" value="serB"/>
    <property type="match status" value="1"/>
</dbReference>
<sequence>MAHTHELFLITLFGDDKPGITSHFTAIFAEYDVNILDIGQSVIHNTLSSGFLIEVPAGTDSAEVLKELLYAGYKIGVHVKFQPVSAESYDGWVESQGKDRYIISLLGRKLTARQIAAVTRIIYDQGLNIDVISRLSGRVPLEGPAANGKASVEISVRGQARDLQAMKAAFLQTAGEQGIDIAFQKDNIYRRNRRLVCFDMDSTLIQTEVIVELARRAGVGDEVHRVTESAMRGEIDFAESFRQRIALLAGLDESVLQEVAEQLPLTEGVERLVGTLHQLGYKTAILSGGFSYFGQYLQKLLGFHYVYANELEIQDGKLTGRHLGPIVDGQKKAEYLQAIAERENITLEQVIAIGDGANDLPMLELAGLGIAFQAKPLVRENADHAISTMGLDGVLYLLGFRDRELLEA</sequence>
<dbReference type="HOGENOM" id="CLU_036368_0_0_12"/>
<dbReference type="PROSITE" id="PS51671">
    <property type="entry name" value="ACT"/>
    <property type="match status" value="1"/>
</dbReference>
<dbReference type="SFLD" id="SFLDG01136">
    <property type="entry name" value="C1.6:_Phosphoserine_Phosphatas"/>
    <property type="match status" value="1"/>
</dbReference>
<dbReference type="STRING" id="889378.Spiaf_1783"/>
<feature type="domain" description="ACT" evidence="15">
    <location>
        <begin position="9"/>
        <end position="82"/>
    </location>
</feature>
<evidence type="ECO:0000256" key="2">
    <source>
        <dbReference type="ARBA" id="ARBA00005135"/>
    </source>
</evidence>
<dbReference type="EC" id="3.1.3.3" evidence="4"/>
<evidence type="ECO:0000256" key="10">
    <source>
        <dbReference type="ARBA" id="ARBA00023299"/>
    </source>
</evidence>
<dbReference type="InterPro" id="IPR002912">
    <property type="entry name" value="ACT_dom"/>
</dbReference>
<protein>
    <recommendedName>
        <fullName evidence="5">Phosphoserine phosphatase</fullName>
        <ecNumber evidence="4">3.1.3.3</ecNumber>
    </recommendedName>
    <alternativeName>
        <fullName evidence="11">O-phosphoserine phosphohydrolase</fullName>
    </alternativeName>
</protein>
<comment type="catalytic activity">
    <reaction evidence="12">
        <text>O-phospho-L-serine + H2O = L-serine + phosphate</text>
        <dbReference type="Rhea" id="RHEA:21208"/>
        <dbReference type="ChEBI" id="CHEBI:15377"/>
        <dbReference type="ChEBI" id="CHEBI:33384"/>
        <dbReference type="ChEBI" id="CHEBI:43474"/>
        <dbReference type="ChEBI" id="CHEBI:57524"/>
        <dbReference type="EC" id="3.1.3.3"/>
    </reaction>
</comment>
<dbReference type="EMBL" id="CP003282">
    <property type="protein sequence ID" value="AFG37840.1"/>
    <property type="molecule type" value="Genomic_DNA"/>
</dbReference>
<dbReference type="OrthoDB" id="9790031at2"/>
<dbReference type="Pfam" id="PF21086">
    <property type="entry name" value="ACT_PSP_2"/>
    <property type="match status" value="1"/>
</dbReference>
<evidence type="ECO:0000313" key="16">
    <source>
        <dbReference type="EMBL" id="AFG37840.1"/>
    </source>
</evidence>
<comment type="cofactor">
    <cofactor evidence="1">
        <name>Mg(2+)</name>
        <dbReference type="ChEBI" id="CHEBI:18420"/>
    </cofactor>
</comment>
<keyword evidence="6" id="KW-0028">Amino-acid biosynthesis</keyword>
<accession>H9UJZ7</accession>
<dbReference type="GO" id="GO:0000287">
    <property type="term" value="F:magnesium ion binding"/>
    <property type="evidence" value="ECO:0007669"/>
    <property type="project" value="TreeGrafter"/>
</dbReference>
<dbReference type="Pfam" id="PF13740">
    <property type="entry name" value="ACT_6"/>
    <property type="match status" value="1"/>
</dbReference>
<feature type="active site" description="Proton donor" evidence="14">
    <location>
        <position position="201"/>
    </location>
</feature>
<dbReference type="UniPathway" id="UPA00135">
    <property type="reaction ID" value="UER00198"/>
</dbReference>
<name>H9UJZ7_SPIAZ</name>
<dbReference type="Gene3D" id="3.40.50.1000">
    <property type="entry name" value="HAD superfamily/HAD-like"/>
    <property type="match status" value="1"/>
</dbReference>
<keyword evidence="9" id="KW-0460">Magnesium</keyword>
<dbReference type="SFLD" id="SFLDF00029">
    <property type="entry name" value="phosphoserine_phosphatase"/>
    <property type="match status" value="1"/>
</dbReference>
<evidence type="ECO:0000256" key="12">
    <source>
        <dbReference type="ARBA" id="ARBA00048138"/>
    </source>
</evidence>
<dbReference type="CDD" id="cd04870">
    <property type="entry name" value="ACT_PSP_1"/>
    <property type="match status" value="1"/>
</dbReference>
<dbReference type="FunFam" id="1.10.150.210:FF:000001">
    <property type="entry name" value="Phosphoserine phosphatase"/>
    <property type="match status" value="1"/>
</dbReference>
<dbReference type="PANTHER" id="PTHR43344:SF2">
    <property type="entry name" value="PHOSPHOSERINE PHOSPHATASE"/>
    <property type="match status" value="1"/>
</dbReference>
<evidence type="ECO:0000256" key="14">
    <source>
        <dbReference type="PIRSR" id="PIRSR604469-1"/>
    </source>
</evidence>
<organism evidence="16 17">
    <name type="scientific">Spirochaeta africana (strain ATCC 700263 / DSM 8902 / Z-7692)</name>
    <dbReference type="NCBI Taxonomy" id="889378"/>
    <lineage>
        <taxon>Bacteria</taxon>
        <taxon>Pseudomonadati</taxon>
        <taxon>Spirochaetota</taxon>
        <taxon>Spirochaetia</taxon>
        <taxon>Spirochaetales</taxon>
        <taxon>Spirochaetaceae</taxon>
        <taxon>Spirochaeta</taxon>
    </lineage>
</organism>
<evidence type="ECO:0000256" key="4">
    <source>
        <dbReference type="ARBA" id="ARBA00012640"/>
    </source>
</evidence>
<comment type="catalytic activity">
    <reaction evidence="13">
        <text>O-phospho-D-serine + H2O = D-serine + phosphate</text>
        <dbReference type="Rhea" id="RHEA:24873"/>
        <dbReference type="ChEBI" id="CHEBI:15377"/>
        <dbReference type="ChEBI" id="CHEBI:35247"/>
        <dbReference type="ChEBI" id="CHEBI:43474"/>
        <dbReference type="ChEBI" id="CHEBI:58680"/>
        <dbReference type="EC" id="3.1.3.3"/>
    </reaction>
</comment>
<comment type="similarity">
    <text evidence="3">Belongs to the HAD-like hydrolase superfamily. SerB family.</text>
</comment>
<dbReference type="PANTHER" id="PTHR43344">
    <property type="entry name" value="PHOSPHOSERINE PHOSPHATASE"/>
    <property type="match status" value="1"/>
</dbReference>
<feature type="active site" description="Nucleophile" evidence="14">
    <location>
        <position position="199"/>
    </location>
</feature>
<evidence type="ECO:0000259" key="15">
    <source>
        <dbReference type="PROSITE" id="PS51671"/>
    </source>
</evidence>
<evidence type="ECO:0000256" key="9">
    <source>
        <dbReference type="ARBA" id="ARBA00022842"/>
    </source>
</evidence>
<dbReference type="Pfam" id="PF12710">
    <property type="entry name" value="HAD"/>
    <property type="match status" value="1"/>
</dbReference>
<comment type="pathway">
    <text evidence="2">Amino-acid biosynthesis; L-serine biosynthesis; L-serine from 3-phospho-D-glycerate: step 3/3.</text>
</comment>
<evidence type="ECO:0000256" key="7">
    <source>
        <dbReference type="ARBA" id="ARBA00022723"/>
    </source>
</evidence>
<evidence type="ECO:0000313" key="17">
    <source>
        <dbReference type="Proteomes" id="UP000007383"/>
    </source>
</evidence>
<evidence type="ECO:0000256" key="6">
    <source>
        <dbReference type="ARBA" id="ARBA00022605"/>
    </source>
</evidence>
<dbReference type="KEGG" id="sfc:Spiaf_1783"/>
<dbReference type="InterPro" id="IPR045865">
    <property type="entry name" value="ACT-like_dom_sf"/>
</dbReference>
<evidence type="ECO:0000256" key="11">
    <source>
        <dbReference type="ARBA" id="ARBA00031693"/>
    </source>
</evidence>
<dbReference type="SFLD" id="SFLDS00003">
    <property type="entry name" value="Haloacid_Dehalogenase"/>
    <property type="match status" value="1"/>
</dbReference>
<evidence type="ECO:0000256" key="13">
    <source>
        <dbReference type="ARBA" id="ARBA00048523"/>
    </source>
</evidence>
<keyword evidence="7" id="KW-0479">Metal-binding</keyword>